<dbReference type="InterPro" id="IPR036291">
    <property type="entry name" value="NAD(P)-bd_dom_sf"/>
</dbReference>
<comment type="catalytic activity">
    <reaction evidence="7">
        <text>NAD(+) + NADPH + H(+)(in) = NADH + NADP(+) + H(+)(out)</text>
        <dbReference type="Rhea" id="RHEA:47992"/>
        <dbReference type="ChEBI" id="CHEBI:15378"/>
        <dbReference type="ChEBI" id="CHEBI:57540"/>
        <dbReference type="ChEBI" id="CHEBI:57783"/>
        <dbReference type="ChEBI" id="CHEBI:57945"/>
        <dbReference type="ChEBI" id="CHEBI:58349"/>
        <dbReference type="EC" id="7.1.1.1"/>
    </reaction>
</comment>
<dbReference type="GO" id="GO:0005886">
    <property type="term" value="C:plasma membrane"/>
    <property type="evidence" value="ECO:0007669"/>
    <property type="project" value="TreeGrafter"/>
</dbReference>
<dbReference type="SMART" id="SM01003">
    <property type="entry name" value="AlaDh_PNT_N"/>
    <property type="match status" value="1"/>
</dbReference>
<keyword evidence="4" id="KW-0521">NADP</keyword>
<keyword evidence="5" id="KW-1278">Translocase</keyword>
<protein>
    <recommendedName>
        <fullName evidence="2">proton-translocating NAD(P)(+) transhydrogenase</fullName>
        <ecNumber evidence="2">7.1.1.1</ecNumber>
    </recommendedName>
</protein>
<dbReference type="Proteomes" id="UP000281738">
    <property type="component" value="Unassembled WGS sequence"/>
</dbReference>
<dbReference type="Pfam" id="PF01262">
    <property type="entry name" value="AlaDh_PNT_C"/>
    <property type="match status" value="1"/>
</dbReference>
<reference evidence="11 12" key="1">
    <citation type="submission" date="2018-11" db="EMBL/GenBank/DDBJ databases">
        <title>Sequencing the genomes of 1000 actinobacteria strains.</title>
        <authorList>
            <person name="Klenk H.-P."/>
        </authorList>
    </citation>
    <scope>NUCLEOTIDE SEQUENCE [LARGE SCALE GENOMIC DNA]</scope>
    <source>
        <strain evidence="11 12">DSM 12652</strain>
    </source>
</reference>
<dbReference type="EMBL" id="RKHO01000001">
    <property type="protein sequence ID" value="ROR92798.1"/>
    <property type="molecule type" value="Genomic_DNA"/>
</dbReference>
<dbReference type="OrthoDB" id="9804592at2"/>
<name>A0A3N2CZG2_9ACTN</name>
<dbReference type="CDD" id="cd05304">
    <property type="entry name" value="Rubrum_tdh"/>
    <property type="match status" value="1"/>
</dbReference>
<evidence type="ECO:0000259" key="9">
    <source>
        <dbReference type="SMART" id="SM01002"/>
    </source>
</evidence>
<dbReference type="Pfam" id="PF05222">
    <property type="entry name" value="AlaDh_PNT_N"/>
    <property type="match status" value="1"/>
</dbReference>
<dbReference type="PANTHER" id="PTHR10160">
    <property type="entry name" value="NAD(P) TRANSHYDROGENASE"/>
    <property type="match status" value="1"/>
</dbReference>
<evidence type="ECO:0000313" key="12">
    <source>
        <dbReference type="Proteomes" id="UP000281738"/>
    </source>
</evidence>
<gene>
    <name evidence="11" type="ORF">EDD33_3698</name>
</gene>
<dbReference type="Gene3D" id="3.40.50.720">
    <property type="entry name" value="NAD(P)-binding Rossmann-like Domain"/>
    <property type="match status" value="2"/>
</dbReference>
<feature type="domain" description="Alanine dehydrogenase/pyridine nucleotide transhydrogenase NAD(H)-binding" evidence="9">
    <location>
        <begin position="145"/>
        <end position="308"/>
    </location>
</feature>
<evidence type="ECO:0000256" key="7">
    <source>
        <dbReference type="ARBA" id="ARBA00048202"/>
    </source>
</evidence>
<feature type="compositionally biased region" description="Acidic residues" evidence="8">
    <location>
        <begin position="392"/>
        <end position="404"/>
    </location>
</feature>
<dbReference type="InterPro" id="IPR007886">
    <property type="entry name" value="AlaDH/PNT_N"/>
</dbReference>
<keyword evidence="3" id="KW-0547">Nucleotide-binding</keyword>
<comment type="caution">
    <text evidence="11">The sequence shown here is derived from an EMBL/GenBank/DDBJ whole genome shotgun (WGS) entry which is preliminary data.</text>
</comment>
<comment type="function">
    <text evidence="1">The transhydrogenation between NADH and NADP is coupled to respiration and ATP hydrolysis and functions as a proton pump across the membrane.</text>
</comment>
<feature type="domain" description="Alanine dehydrogenase/pyridine nucleotide transhydrogenase N-terminal" evidence="10">
    <location>
        <begin position="4"/>
        <end position="136"/>
    </location>
</feature>
<evidence type="ECO:0000256" key="1">
    <source>
        <dbReference type="ARBA" id="ARBA00003943"/>
    </source>
</evidence>
<accession>A0A3N2CZG2</accession>
<evidence type="ECO:0000259" key="10">
    <source>
        <dbReference type="SMART" id="SM01003"/>
    </source>
</evidence>
<evidence type="ECO:0000256" key="6">
    <source>
        <dbReference type="ARBA" id="ARBA00023027"/>
    </source>
</evidence>
<dbReference type="EC" id="7.1.1.1" evidence="2"/>
<evidence type="ECO:0000256" key="4">
    <source>
        <dbReference type="ARBA" id="ARBA00022857"/>
    </source>
</evidence>
<evidence type="ECO:0000313" key="11">
    <source>
        <dbReference type="EMBL" id="ROR92798.1"/>
    </source>
</evidence>
<evidence type="ECO:0000256" key="3">
    <source>
        <dbReference type="ARBA" id="ARBA00022741"/>
    </source>
</evidence>
<dbReference type="AlphaFoldDB" id="A0A3N2CZG2"/>
<keyword evidence="6" id="KW-0520">NAD</keyword>
<dbReference type="SUPFAM" id="SSF51735">
    <property type="entry name" value="NAD(P)-binding Rossmann-fold domains"/>
    <property type="match status" value="1"/>
</dbReference>
<organism evidence="11 12">
    <name type="scientific">Nocardioides aurantiacus</name>
    <dbReference type="NCBI Taxonomy" id="86796"/>
    <lineage>
        <taxon>Bacteria</taxon>
        <taxon>Bacillati</taxon>
        <taxon>Actinomycetota</taxon>
        <taxon>Actinomycetes</taxon>
        <taxon>Propionibacteriales</taxon>
        <taxon>Nocardioidaceae</taxon>
        <taxon>Nocardioides</taxon>
    </lineage>
</organism>
<keyword evidence="12" id="KW-1185">Reference proteome</keyword>
<dbReference type="SMART" id="SM01002">
    <property type="entry name" value="AlaDh_PNT_C"/>
    <property type="match status" value="1"/>
</dbReference>
<dbReference type="InterPro" id="IPR007698">
    <property type="entry name" value="AlaDH/PNT_NAD(H)-bd"/>
</dbReference>
<dbReference type="RefSeq" id="WP_123393665.1">
    <property type="nucleotide sequence ID" value="NZ_RKHO01000001.1"/>
</dbReference>
<dbReference type="GO" id="GO:0008750">
    <property type="term" value="F:proton-translocating NAD(P)+ transhydrogenase activity"/>
    <property type="evidence" value="ECO:0007669"/>
    <property type="project" value="UniProtKB-EC"/>
</dbReference>
<feature type="region of interest" description="Disordered" evidence="8">
    <location>
        <begin position="364"/>
        <end position="404"/>
    </location>
</feature>
<evidence type="ECO:0000256" key="2">
    <source>
        <dbReference type="ARBA" id="ARBA00012943"/>
    </source>
</evidence>
<evidence type="ECO:0000256" key="8">
    <source>
        <dbReference type="SAM" id="MobiDB-lite"/>
    </source>
</evidence>
<dbReference type="GO" id="GO:0006740">
    <property type="term" value="P:NADPH regeneration"/>
    <property type="evidence" value="ECO:0007669"/>
    <property type="project" value="TreeGrafter"/>
</dbReference>
<sequence>MRIAVVRETRPGETRVALVPDLVPKLTALGHEVGVEPGAGEAAGFADELYAEAGAGLVDQPLPGAEVVVSVNPLDRDRLHQLREGTITVSFLPVSTSLDLVADLRDLRVTALAMELVPRISRAQSMDALSSQALVSGYRCAIVAAGLLRRFFPLNMTAAGTVQPAQVVVLGAGVAGLQAIATSKRLGAVVQAYDVRAAAAEEIRSVGAKAIDLQLETLEGTGGYAREMDEDRAARQKDALAPYIAGADALITTAAVPGRRAPLLVTAAMVEAMKPGSVVVDLASESGGNVEGSVPGKVLRIGHAQVWGGDNVPSQMPGPASSLYAQNVVNLLALMSHEGDVVPDFDDEVVVGACVTHAGEVRHAPTREAIEGPAPAPVVTPGAPSEALPPEDQLDPTDPSEERS</sequence>
<dbReference type="PANTHER" id="PTHR10160:SF19">
    <property type="entry name" value="PROTON-TRANSLOCATING NAD(P)(+) TRANSHYDROGENASE"/>
    <property type="match status" value="1"/>
</dbReference>
<proteinExistence type="predicted"/>
<evidence type="ECO:0000256" key="5">
    <source>
        <dbReference type="ARBA" id="ARBA00022967"/>
    </source>
</evidence>
<dbReference type="SUPFAM" id="SSF52283">
    <property type="entry name" value="Formate/glycerate dehydrogenase catalytic domain-like"/>
    <property type="match status" value="1"/>
</dbReference>
<dbReference type="GO" id="GO:0050661">
    <property type="term" value="F:NADP binding"/>
    <property type="evidence" value="ECO:0007669"/>
    <property type="project" value="TreeGrafter"/>
</dbReference>